<dbReference type="InterPro" id="IPR032675">
    <property type="entry name" value="LRR_dom_sf"/>
</dbReference>
<sequence length="269" mass="30068">MTDEAEPRLNLNRWGDTSDPAPERRGPLQDACSCFDQSRTHPRARVGFHAERQDTSAPGWRHLLELIDEAAADGREEFRPLTELSPEERRQIITLPPSIAQLTAVRHLVLYGSNLARIPPEIGAMTSLEEFTPYTSYWLHWFPYEITRCRKLTRSTVSTRALFGNDKMRPPFPQLQPSPDSVADLDPGNLDPRRRGATVIHSCSVCDRPIEQSALHQVRISLRVATDVLPLMVSACSSTCVAALPGGARDYIPTPHKGGRVDQPASDWD</sequence>
<feature type="region of interest" description="Disordered" evidence="1">
    <location>
        <begin position="1"/>
        <end position="29"/>
    </location>
</feature>
<accession>A0AAU3HQR6</accession>
<evidence type="ECO:0000256" key="1">
    <source>
        <dbReference type="SAM" id="MobiDB-lite"/>
    </source>
</evidence>
<reference evidence="2" key="1">
    <citation type="submission" date="2022-10" db="EMBL/GenBank/DDBJ databases">
        <title>The complete genomes of actinobacterial strains from the NBC collection.</title>
        <authorList>
            <person name="Joergensen T.S."/>
            <person name="Alvarez Arevalo M."/>
            <person name="Sterndorff E.B."/>
            <person name="Faurdal D."/>
            <person name="Vuksanovic O."/>
            <person name="Mourched A.-S."/>
            <person name="Charusanti P."/>
            <person name="Shaw S."/>
            <person name="Blin K."/>
            <person name="Weber T."/>
        </authorList>
    </citation>
    <scope>NUCLEOTIDE SEQUENCE</scope>
    <source>
        <strain evidence="2">NBC_01393</strain>
    </source>
</reference>
<dbReference type="Gene3D" id="3.80.10.10">
    <property type="entry name" value="Ribonuclease Inhibitor"/>
    <property type="match status" value="1"/>
</dbReference>
<name>A0AAU3HQR6_9ACTN</name>
<protein>
    <submittedName>
        <fullName evidence="2">Leucine-rich repeat domain-containing protein</fullName>
    </submittedName>
</protein>
<organism evidence="2">
    <name type="scientific">Streptomyces sp. NBC_01393</name>
    <dbReference type="NCBI Taxonomy" id="2903851"/>
    <lineage>
        <taxon>Bacteria</taxon>
        <taxon>Bacillati</taxon>
        <taxon>Actinomycetota</taxon>
        <taxon>Actinomycetes</taxon>
        <taxon>Kitasatosporales</taxon>
        <taxon>Streptomycetaceae</taxon>
        <taxon>Streptomyces</taxon>
    </lineage>
</organism>
<proteinExistence type="predicted"/>
<dbReference type="SUPFAM" id="SSF52058">
    <property type="entry name" value="L domain-like"/>
    <property type="match status" value="1"/>
</dbReference>
<gene>
    <name evidence="2" type="ORF">OG699_01110</name>
</gene>
<dbReference type="AlphaFoldDB" id="A0AAU3HQR6"/>
<evidence type="ECO:0000313" key="2">
    <source>
        <dbReference type="EMBL" id="WTZ06753.1"/>
    </source>
</evidence>
<dbReference type="EMBL" id="CP109546">
    <property type="protein sequence ID" value="WTZ06753.1"/>
    <property type="molecule type" value="Genomic_DNA"/>
</dbReference>